<dbReference type="PROSITE" id="PS51352">
    <property type="entry name" value="THIOREDOXIN_2"/>
    <property type="match status" value="1"/>
</dbReference>
<evidence type="ECO:0000313" key="3">
    <source>
        <dbReference type="EMBL" id="CAA6815371.1"/>
    </source>
</evidence>
<dbReference type="Pfam" id="PF00578">
    <property type="entry name" value="AhpC-TSA"/>
    <property type="match status" value="1"/>
</dbReference>
<dbReference type="InterPro" id="IPR036249">
    <property type="entry name" value="Thioredoxin-like_sf"/>
</dbReference>
<name>A0A6S6T3P1_9BACT</name>
<keyword evidence="1" id="KW-0472">Membrane</keyword>
<evidence type="ECO:0000259" key="2">
    <source>
        <dbReference type="PROSITE" id="PS51352"/>
    </source>
</evidence>
<proteinExistence type="predicted"/>
<feature type="domain" description="Thioredoxin" evidence="2">
    <location>
        <begin position="37"/>
        <end position="170"/>
    </location>
</feature>
<gene>
    <name evidence="3" type="ORF">HELGO_WM6824</name>
</gene>
<dbReference type="InterPro" id="IPR013766">
    <property type="entry name" value="Thioredoxin_domain"/>
</dbReference>
<dbReference type="Gene3D" id="3.40.30.10">
    <property type="entry name" value="Glutaredoxin"/>
    <property type="match status" value="1"/>
</dbReference>
<dbReference type="InterPro" id="IPR050553">
    <property type="entry name" value="Thioredoxin_ResA/DsbE_sf"/>
</dbReference>
<dbReference type="AlphaFoldDB" id="A0A6S6T3P1"/>
<dbReference type="SUPFAM" id="SSF52833">
    <property type="entry name" value="Thioredoxin-like"/>
    <property type="match status" value="1"/>
</dbReference>
<sequence length="170" mass="19756">MSVIKEQWTFKRILKELFTTIVLIFIISQVINFIRQPEIKENIYAYSLRDIDNKNINFLDYKDKPLIVYFWGLWCPVCKLESSNIQSLSEEHTIVSIAVNSGTDQELSTYMKKQNLDYKVVNDRKGALAAKFDIDVYPTTLIYNAKGELKFTEVGYITTLGLKARLELIK</sequence>
<accession>A0A6S6T3P1</accession>
<keyword evidence="1" id="KW-0812">Transmembrane</keyword>
<dbReference type="PANTHER" id="PTHR42852">
    <property type="entry name" value="THIOL:DISULFIDE INTERCHANGE PROTEIN DSBE"/>
    <property type="match status" value="1"/>
</dbReference>
<dbReference type="GO" id="GO:0016491">
    <property type="term" value="F:oxidoreductase activity"/>
    <property type="evidence" value="ECO:0007669"/>
    <property type="project" value="InterPro"/>
</dbReference>
<evidence type="ECO:0000256" key="1">
    <source>
        <dbReference type="SAM" id="Phobius"/>
    </source>
</evidence>
<dbReference type="PANTHER" id="PTHR42852:SF17">
    <property type="entry name" value="THIOREDOXIN-LIKE PROTEIN HI_1115"/>
    <property type="match status" value="1"/>
</dbReference>
<reference evidence="3" key="1">
    <citation type="submission" date="2020-01" db="EMBL/GenBank/DDBJ databases">
        <authorList>
            <person name="Meier V. D."/>
            <person name="Meier V D."/>
        </authorList>
    </citation>
    <scope>NUCLEOTIDE SEQUENCE</scope>
    <source>
        <strain evidence="3">HLG_WM_MAG_04</strain>
    </source>
</reference>
<dbReference type="EMBL" id="CACVAX010000043">
    <property type="protein sequence ID" value="CAA6815371.1"/>
    <property type="molecule type" value="Genomic_DNA"/>
</dbReference>
<organism evidence="3">
    <name type="scientific">uncultured Sulfurovum sp</name>
    <dbReference type="NCBI Taxonomy" id="269237"/>
    <lineage>
        <taxon>Bacteria</taxon>
        <taxon>Pseudomonadati</taxon>
        <taxon>Campylobacterota</taxon>
        <taxon>Epsilonproteobacteria</taxon>
        <taxon>Campylobacterales</taxon>
        <taxon>Sulfurovaceae</taxon>
        <taxon>Sulfurovum</taxon>
        <taxon>environmental samples</taxon>
    </lineage>
</organism>
<dbReference type="InterPro" id="IPR000866">
    <property type="entry name" value="AhpC/TSA"/>
</dbReference>
<protein>
    <submittedName>
        <fullName evidence="3">Membrane protein, suppressor for copper-sensitivity ScsD</fullName>
    </submittedName>
</protein>
<keyword evidence="1" id="KW-1133">Transmembrane helix</keyword>
<feature type="transmembrane region" description="Helical" evidence="1">
    <location>
        <begin position="17"/>
        <end position="34"/>
    </location>
</feature>
<dbReference type="GO" id="GO:0016209">
    <property type="term" value="F:antioxidant activity"/>
    <property type="evidence" value="ECO:0007669"/>
    <property type="project" value="InterPro"/>
</dbReference>